<evidence type="ECO:0000259" key="1">
    <source>
        <dbReference type="Pfam" id="PF12728"/>
    </source>
</evidence>
<sequence>MSSEKQIFTNISEDRFKELIREVVRDEFTRLNHTEAEHLIKAKEACEYLKVSKVTLYKWLKQGKITGYYLGTRLFFKMSELEKALTKKGGI</sequence>
<dbReference type="EMBL" id="LAZR01042275">
    <property type="protein sequence ID" value="KKL09916.1"/>
    <property type="molecule type" value="Genomic_DNA"/>
</dbReference>
<dbReference type="InterPro" id="IPR009061">
    <property type="entry name" value="DNA-bd_dom_put_sf"/>
</dbReference>
<protein>
    <recommendedName>
        <fullName evidence="1">Helix-turn-helix domain-containing protein</fullName>
    </recommendedName>
</protein>
<gene>
    <name evidence="2" type="ORF">LCGC14_2561070</name>
</gene>
<feature type="domain" description="Helix-turn-helix" evidence="1">
    <location>
        <begin position="41"/>
        <end position="87"/>
    </location>
</feature>
<reference evidence="2" key="1">
    <citation type="journal article" date="2015" name="Nature">
        <title>Complex archaea that bridge the gap between prokaryotes and eukaryotes.</title>
        <authorList>
            <person name="Spang A."/>
            <person name="Saw J.H."/>
            <person name="Jorgensen S.L."/>
            <person name="Zaremba-Niedzwiedzka K."/>
            <person name="Martijn J."/>
            <person name="Lind A.E."/>
            <person name="van Eijk R."/>
            <person name="Schleper C."/>
            <person name="Guy L."/>
            <person name="Ettema T.J."/>
        </authorList>
    </citation>
    <scope>NUCLEOTIDE SEQUENCE</scope>
</reference>
<comment type="caution">
    <text evidence="2">The sequence shown here is derived from an EMBL/GenBank/DDBJ whole genome shotgun (WGS) entry which is preliminary data.</text>
</comment>
<dbReference type="InterPro" id="IPR041657">
    <property type="entry name" value="HTH_17"/>
</dbReference>
<dbReference type="AlphaFoldDB" id="A0A0F9CW90"/>
<name>A0A0F9CW90_9ZZZZ</name>
<evidence type="ECO:0000313" key="2">
    <source>
        <dbReference type="EMBL" id="KKL09916.1"/>
    </source>
</evidence>
<accession>A0A0F9CW90</accession>
<dbReference type="NCBIfam" id="TIGR01764">
    <property type="entry name" value="excise"/>
    <property type="match status" value="1"/>
</dbReference>
<dbReference type="Pfam" id="PF12728">
    <property type="entry name" value="HTH_17"/>
    <property type="match status" value="1"/>
</dbReference>
<dbReference type="GO" id="GO:0003677">
    <property type="term" value="F:DNA binding"/>
    <property type="evidence" value="ECO:0007669"/>
    <property type="project" value="InterPro"/>
</dbReference>
<dbReference type="InterPro" id="IPR010093">
    <property type="entry name" value="SinI_DNA-bd"/>
</dbReference>
<dbReference type="SUPFAM" id="SSF46955">
    <property type="entry name" value="Putative DNA-binding domain"/>
    <property type="match status" value="1"/>
</dbReference>
<organism evidence="2">
    <name type="scientific">marine sediment metagenome</name>
    <dbReference type="NCBI Taxonomy" id="412755"/>
    <lineage>
        <taxon>unclassified sequences</taxon>
        <taxon>metagenomes</taxon>
        <taxon>ecological metagenomes</taxon>
    </lineage>
</organism>
<proteinExistence type="predicted"/>